<dbReference type="GO" id="GO:0016020">
    <property type="term" value="C:membrane"/>
    <property type="evidence" value="ECO:0007669"/>
    <property type="project" value="InterPro"/>
</dbReference>
<comment type="caution">
    <text evidence="1">The sequence shown here is derived from an EMBL/GenBank/DDBJ whole genome shotgun (WGS) entry which is preliminary data.</text>
</comment>
<gene>
    <name evidence="1" type="ORF">GRQ65_19455</name>
</gene>
<dbReference type="SUPFAM" id="SSF52540">
    <property type="entry name" value="P-loop containing nucleoside triphosphate hydrolases"/>
    <property type="match status" value="1"/>
</dbReference>
<evidence type="ECO:0000313" key="1">
    <source>
        <dbReference type="EMBL" id="MXG91724.1"/>
    </source>
</evidence>
<evidence type="ECO:0008006" key="3">
    <source>
        <dbReference type="Google" id="ProtNLM"/>
    </source>
</evidence>
<name>A0A6L7F3C4_9ACTN</name>
<dbReference type="GO" id="GO:0008146">
    <property type="term" value="F:sulfotransferase activity"/>
    <property type="evidence" value="ECO:0007669"/>
    <property type="project" value="InterPro"/>
</dbReference>
<dbReference type="InterPro" id="IPR027417">
    <property type="entry name" value="P-loop_NTPase"/>
</dbReference>
<keyword evidence="2" id="KW-1185">Reference proteome</keyword>
<sequence length="193" mass="21568">MMAFADRGFVFLSMPKAGSTVLQRHFARHAMILVRQPPGMKHMSASTYESVMAPWLERYGHPRSSYETTCLVRHPIDRAVSWWKYRSRPGARHSSAEMGFAEFADGLISGEIGLGTAANFVTDAEGRVIVDRLYRYEHLGAATAWMSEQLGIEPPVLEPTNVSPDRPGEVDVTTRARLEEHFAADLAVYEAAR</sequence>
<dbReference type="InterPro" id="IPR005331">
    <property type="entry name" value="Sulfotransferase"/>
</dbReference>
<dbReference type="Gene3D" id="3.40.50.300">
    <property type="entry name" value="P-loop containing nucleotide triphosphate hydrolases"/>
    <property type="match status" value="1"/>
</dbReference>
<reference evidence="1 2" key="1">
    <citation type="submission" date="2019-12" db="EMBL/GenBank/DDBJ databases">
        <authorList>
            <person name="Kun Z."/>
        </authorList>
    </citation>
    <scope>NUCLEOTIDE SEQUENCE [LARGE SCALE GENOMIC DNA]</scope>
    <source>
        <strain evidence="1 2">YIM 123512</strain>
    </source>
</reference>
<dbReference type="Pfam" id="PF03567">
    <property type="entry name" value="Sulfotransfer_2"/>
    <property type="match status" value="1"/>
</dbReference>
<proteinExistence type="predicted"/>
<dbReference type="EMBL" id="WUEK01000014">
    <property type="protein sequence ID" value="MXG91724.1"/>
    <property type="molecule type" value="Genomic_DNA"/>
</dbReference>
<dbReference type="AlphaFoldDB" id="A0A6L7F3C4"/>
<evidence type="ECO:0000313" key="2">
    <source>
        <dbReference type="Proteomes" id="UP000473325"/>
    </source>
</evidence>
<protein>
    <recommendedName>
        <fullName evidence="3">Sulfotransferase family protein</fullName>
    </recommendedName>
</protein>
<accession>A0A6L7F3C4</accession>
<dbReference type="Proteomes" id="UP000473325">
    <property type="component" value="Unassembled WGS sequence"/>
</dbReference>
<organism evidence="1 2">
    <name type="scientific">Nocardioides flavescens</name>
    <dbReference type="NCBI Taxonomy" id="2691959"/>
    <lineage>
        <taxon>Bacteria</taxon>
        <taxon>Bacillati</taxon>
        <taxon>Actinomycetota</taxon>
        <taxon>Actinomycetes</taxon>
        <taxon>Propionibacteriales</taxon>
        <taxon>Nocardioidaceae</taxon>
        <taxon>Nocardioides</taxon>
    </lineage>
</organism>